<evidence type="ECO:0000313" key="2">
    <source>
        <dbReference type="EMBL" id="CBZ51320.1"/>
    </source>
</evidence>
<dbReference type="InterPro" id="IPR028352">
    <property type="entry name" value="Surface_antig_SAG1"/>
</dbReference>
<dbReference type="EMBL" id="LN714484">
    <property type="protein sequence ID" value="CEL68635.1"/>
    <property type="molecule type" value="Genomic_DNA"/>
</dbReference>
<sequence length="232" mass="24523">MSHVTESNPIAWTQTSGTATDYALTLPPGSFPLVDKSFFAGCRKSASNNDECVVQVSVKARTSTVNDGVLTCAYGTDSNKSVPEVTLNSENNSLTIHCGDEGQMEPPQQSMTPYHCVGSNTDECRIVNLTEIMPAFASSWWTTDTNDGDAPKLVIPEEGFPVLGGTIVLGCNQKNTGGSRDEPGGQATAAALPTCRVKVTLGANTSGSHAPNVSFHRFFGLVSVPLVLFATY</sequence>
<dbReference type="VEuPathDB" id="ToxoDB:NCLIV_043850"/>
<dbReference type="Proteomes" id="UP000007494">
    <property type="component" value="Chromosome IX"/>
</dbReference>
<dbReference type="RefSeq" id="XP_003881353.1">
    <property type="nucleotide sequence ID" value="XM_003881304.1"/>
</dbReference>
<reference evidence="2" key="2">
    <citation type="submission" date="2011-03" db="EMBL/GenBank/DDBJ databases">
        <title>Comparative genomics and transcriptomics of Neospora caninum and Toxoplasma gondii.</title>
        <authorList>
            <person name="Reid A.J."/>
            <person name="Sohal A."/>
            <person name="Harris D."/>
            <person name="Quail M."/>
            <person name="Sanders M."/>
            <person name="Berriman M."/>
            <person name="Wastling J.M."/>
            <person name="Pain A."/>
        </authorList>
    </citation>
    <scope>NUCLEOTIDE SEQUENCE</scope>
    <source>
        <strain evidence="2">Liverpool</strain>
    </source>
</reference>
<dbReference type="OrthoDB" id="333190at2759"/>
<reference evidence="2" key="1">
    <citation type="submission" date="2011-02" db="EMBL/GenBank/DDBJ databases">
        <authorList>
            <person name="Aslett M."/>
        </authorList>
    </citation>
    <scope>NUCLEOTIDE SEQUENCE</scope>
    <source>
        <strain evidence="2">Liverpool</strain>
    </source>
</reference>
<dbReference type="InParanoid" id="F0VAR2"/>
<evidence type="ECO:0000313" key="3">
    <source>
        <dbReference type="EMBL" id="CEL68635.1"/>
    </source>
</evidence>
<evidence type="ECO:0000259" key="1">
    <source>
        <dbReference type="Pfam" id="PF04092"/>
    </source>
</evidence>
<dbReference type="AlphaFoldDB" id="F0VAR2"/>
<name>F0VAR2_NEOCL</name>
<keyword evidence="4" id="KW-1185">Reference proteome</keyword>
<evidence type="ECO:0000313" key="4">
    <source>
        <dbReference type="Proteomes" id="UP000007494"/>
    </source>
</evidence>
<dbReference type="Pfam" id="PF04092">
    <property type="entry name" value="SAG"/>
    <property type="match status" value="2"/>
</dbReference>
<organism evidence="2 4">
    <name type="scientific">Neospora caninum (strain Liverpool)</name>
    <dbReference type="NCBI Taxonomy" id="572307"/>
    <lineage>
        <taxon>Eukaryota</taxon>
        <taxon>Sar</taxon>
        <taxon>Alveolata</taxon>
        <taxon>Apicomplexa</taxon>
        <taxon>Conoidasida</taxon>
        <taxon>Coccidia</taxon>
        <taxon>Eucoccidiorida</taxon>
        <taxon>Eimeriorina</taxon>
        <taxon>Sarcocystidae</taxon>
        <taxon>Neospora</taxon>
    </lineage>
</organism>
<dbReference type="Gene3D" id="2.60.40.1320">
    <property type="entry name" value="SRS domain"/>
    <property type="match status" value="2"/>
</dbReference>
<dbReference type="SUPFAM" id="SSF74877">
    <property type="entry name" value="Major surface antigen p30, SAG1"/>
    <property type="match status" value="2"/>
</dbReference>
<dbReference type="GeneID" id="13440305"/>
<dbReference type="InterPro" id="IPR007226">
    <property type="entry name" value="SRS_dom"/>
</dbReference>
<dbReference type="PRINTS" id="PR01801">
    <property type="entry name" value="SURFCEANTIGN"/>
</dbReference>
<accession>F0VAR2</accession>
<dbReference type="InterPro" id="IPR036755">
    <property type="entry name" value="SRS_dom_sf"/>
</dbReference>
<feature type="domain" description="SRS" evidence="1">
    <location>
        <begin position="5"/>
        <end position="58"/>
    </location>
</feature>
<proteinExistence type="predicted"/>
<reference evidence="3" key="4">
    <citation type="journal article" date="2015" name="PLoS ONE">
        <title>Comprehensive Evaluation of Toxoplasma gondii VEG and Neospora caninum LIV Genomes with Tachyzoite Stage Transcriptome and Proteome Defines Novel Transcript Features.</title>
        <authorList>
            <person name="Ramaprasad A."/>
            <person name="Mourier T."/>
            <person name="Naeem R."/>
            <person name="Malas T.B."/>
            <person name="Moussa E."/>
            <person name="Panigrahi A."/>
            <person name="Vermont S.J."/>
            <person name="Otto T.D."/>
            <person name="Wastling J."/>
            <person name="Pain A."/>
        </authorList>
    </citation>
    <scope>NUCLEOTIDE SEQUENCE</scope>
    <source>
        <strain evidence="3">Liverpool</strain>
    </source>
</reference>
<feature type="domain" description="SRS" evidence="1">
    <location>
        <begin position="69"/>
        <end position="200"/>
    </location>
</feature>
<gene>
    <name evidence="3" type="ORF">BN1204_043850</name>
    <name evidence="2" type="ORF">NCLIV_043850</name>
</gene>
<dbReference type="EMBL" id="FR823385">
    <property type="protein sequence ID" value="CBZ51320.1"/>
    <property type="molecule type" value="Genomic_DNA"/>
</dbReference>
<reference evidence="4" key="3">
    <citation type="journal article" date="2012" name="PLoS Pathog.">
        <title>Comparative genomics of the apicomplexan parasites Toxoplasma gondii and Neospora caninum: Coccidia differing in host range and transmission strategy.</title>
        <authorList>
            <person name="Reid A.J."/>
            <person name="Vermont S.J."/>
            <person name="Cotton J.A."/>
            <person name="Harris D."/>
            <person name="Hill-Cawthorne G.A."/>
            <person name="Konen-Waisman S."/>
            <person name="Latham S.M."/>
            <person name="Mourier T."/>
            <person name="Norton R."/>
            <person name="Quail M.A."/>
            <person name="Sanders M."/>
            <person name="Shanmugam D."/>
            <person name="Sohal A."/>
            <person name="Wasmuth J.D."/>
            <person name="Brunk B."/>
            <person name="Grigg M.E."/>
            <person name="Howard J.C."/>
            <person name="Parkinson J."/>
            <person name="Roos D.S."/>
            <person name="Trees A.J."/>
            <person name="Berriman M."/>
            <person name="Pain A."/>
            <person name="Wastling J.M."/>
        </authorList>
    </citation>
    <scope>NUCLEOTIDE SEQUENCE [LARGE SCALE GENOMIC DNA]</scope>
    <source>
        <strain evidence="4">Liverpool</strain>
    </source>
</reference>
<protein>
    <submittedName>
        <fullName evidence="2 3">Srs domain-containing protein</fullName>
    </submittedName>
</protein>
<dbReference type="eggNOG" id="ENOG502TMBZ">
    <property type="taxonomic scope" value="Eukaryota"/>
</dbReference>
<dbReference type="GO" id="GO:0016020">
    <property type="term" value="C:membrane"/>
    <property type="evidence" value="ECO:0007669"/>
    <property type="project" value="InterPro"/>
</dbReference>